<dbReference type="Gene3D" id="3.30.420.40">
    <property type="match status" value="2"/>
</dbReference>
<dbReference type="InterPro" id="IPR036388">
    <property type="entry name" value="WH-like_DNA-bd_sf"/>
</dbReference>
<dbReference type="Pfam" id="PF00480">
    <property type="entry name" value="ROK"/>
    <property type="match status" value="1"/>
</dbReference>
<dbReference type="CDD" id="cd23763">
    <property type="entry name" value="ASKHA_ATPase_ROK"/>
    <property type="match status" value="1"/>
</dbReference>
<organism evidence="4 5">
    <name type="scientific">Clostridium neonatale</name>
    <dbReference type="NCBI Taxonomy" id="137838"/>
    <lineage>
        <taxon>Bacteria</taxon>
        <taxon>Bacillati</taxon>
        <taxon>Bacillota</taxon>
        <taxon>Clostridia</taxon>
        <taxon>Eubacteriales</taxon>
        <taxon>Clostridiaceae</taxon>
        <taxon>Clostridium</taxon>
    </lineage>
</organism>
<comment type="caution">
    <text evidence="4">The sequence shown here is derived from an EMBL/GenBank/DDBJ whole genome shotgun (WGS) entry which is preliminary data.</text>
</comment>
<dbReference type="GO" id="GO:0042732">
    <property type="term" value="P:D-xylose metabolic process"/>
    <property type="evidence" value="ECO:0007669"/>
    <property type="project" value="UniProtKB-KW"/>
</dbReference>
<evidence type="ECO:0000256" key="3">
    <source>
        <dbReference type="ARBA" id="ARBA00022629"/>
    </source>
</evidence>
<dbReference type="PANTHER" id="PTHR18964:SF149">
    <property type="entry name" value="BIFUNCTIONAL UDP-N-ACETYLGLUCOSAMINE 2-EPIMERASE_N-ACETYLMANNOSAMINE KINASE"/>
    <property type="match status" value="1"/>
</dbReference>
<comment type="similarity">
    <text evidence="2">Belongs to the ROK (NagC/XylR) family.</text>
</comment>
<proteinExistence type="inferred from homology"/>
<reference evidence="4" key="1">
    <citation type="submission" date="2021-10" db="EMBL/GenBank/DDBJ databases">
        <authorList>
            <person name="Mesa V."/>
        </authorList>
    </citation>
    <scope>NUCLEOTIDE SEQUENCE</scope>
    <source>
        <strain evidence="4">CC3_PB</strain>
    </source>
</reference>
<sequence>MKSVNGNSLIIKEVNKNIIRRVLKSEKKATKQRLSELTGLSTVTIGSILQQLLESGEVSEDDLIPSNGGRPAHSFSYNFEYSHVLIIYTHENEIENKDTIYVRVINLFGECIYKEEYIEDNISLTTFEPIIDKLINTYPTIKAIGFGLPGEEYNEVLVVNDYKNLTGQRFSEYYRNKYSIPVIIENDVNSAVIGYCSLHENEIDDNCAIVYIYFPTKYCPGAGIYINGKLYKGFKNFAGEIQNLPIDVNWTNIDFSSFDYSCKAISKLIISITSLLDPKEIVMHGHFLTEKHLINISEICNKHLIGITTPALNISSNFSKDYEQGLNTLTLDLLETKLSLVK</sequence>
<evidence type="ECO:0000313" key="4">
    <source>
        <dbReference type="EMBL" id="CAG9704262.1"/>
    </source>
</evidence>
<dbReference type="PANTHER" id="PTHR18964">
    <property type="entry name" value="ROK (REPRESSOR, ORF, KINASE) FAMILY"/>
    <property type="match status" value="1"/>
</dbReference>
<protein>
    <submittedName>
        <fullName evidence="4">Sugar kinase of the NBD/HSP70 family, may contain an N-terminal HTH domain</fullName>
    </submittedName>
</protein>
<dbReference type="Proteomes" id="UP000789738">
    <property type="component" value="Unassembled WGS sequence"/>
</dbReference>
<dbReference type="InterPro" id="IPR036390">
    <property type="entry name" value="WH_DNA-bd_sf"/>
</dbReference>
<evidence type="ECO:0000256" key="2">
    <source>
        <dbReference type="ARBA" id="ARBA00006479"/>
    </source>
</evidence>
<keyword evidence="4" id="KW-0418">Kinase</keyword>
<keyword evidence="3" id="KW-0859">Xylose metabolism</keyword>
<evidence type="ECO:0000256" key="1">
    <source>
        <dbReference type="ARBA" id="ARBA00002486"/>
    </source>
</evidence>
<dbReference type="InterPro" id="IPR000600">
    <property type="entry name" value="ROK"/>
</dbReference>
<accession>A0AA86MMR0</accession>
<dbReference type="EMBL" id="CAKJVE010000004">
    <property type="protein sequence ID" value="CAG9704262.1"/>
    <property type="molecule type" value="Genomic_DNA"/>
</dbReference>
<name>A0AA86MMR0_9CLOT</name>
<keyword evidence="3" id="KW-0119">Carbohydrate metabolism</keyword>
<dbReference type="Gene3D" id="1.10.10.10">
    <property type="entry name" value="Winged helix-like DNA-binding domain superfamily/Winged helix DNA-binding domain"/>
    <property type="match status" value="1"/>
</dbReference>
<dbReference type="InterPro" id="IPR043129">
    <property type="entry name" value="ATPase_NBD"/>
</dbReference>
<keyword evidence="4" id="KW-0808">Transferase</keyword>
<dbReference type="SUPFAM" id="SSF46785">
    <property type="entry name" value="Winged helix' DNA-binding domain"/>
    <property type="match status" value="1"/>
</dbReference>
<dbReference type="GO" id="GO:0016301">
    <property type="term" value="F:kinase activity"/>
    <property type="evidence" value="ECO:0007669"/>
    <property type="project" value="UniProtKB-KW"/>
</dbReference>
<dbReference type="RefSeq" id="WP_210888140.1">
    <property type="nucleotide sequence ID" value="NZ_CAKJVE010000004.1"/>
</dbReference>
<dbReference type="SUPFAM" id="SSF53067">
    <property type="entry name" value="Actin-like ATPase domain"/>
    <property type="match status" value="1"/>
</dbReference>
<dbReference type="AlphaFoldDB" id="A0AA86MMR0"/>
<gene>
    <name evidence="4" type="ORF">CNEO_41140</name>
</gene>
<evidence type="ECO:0000313" key="5">
    <source>
        <dbReference type="Proteomes" id="UP000789738"/>
    </source>
</evidence>
<comment type="function">
    <text evidence="1">Transcriptional repressor of xylose-utilizing enzymes.</text>
</comment>